<protein>
    <submittedName>
        <fullName evidence="5">SDR family NAD(P)-dependent oxidoreductase</fullName>
    </submittedName>
</protein>
<dbReference type="PANTHER" id="PTHR44196">
    <property type="entry name" value="DEHYDROGENASE/REDUCTASE SDR FAMILY MEMBER 7B"/>
    <property type="match status" value="1"/>
</dbReference>
<evidence type="ECO:0000259" key="4">
    <source>
        <dbReference type="SMART" id="SM00822"/>
    </source>
</evidence>
<keyword evidence="2" id="KW-0560">Oxidoreductase</keyword>
<dbReference type="InterPro" id="IPR036291">
    <property type="entry name" value="NAD(P)-bd_dom_sf"/>
</dbReference>
<dbReference type="InterPro" id="IPR057326">
    <property type="entry name" value="KR_dom"/>
</dbReference>
<feature type="domain" description="Ketoreductase" evidence="4">
    <location>
        <begin position="7"/>
        <end position="189"/>
    </location>
</feature>
<dbReference type="InterPro" id="IPR020904">
    <property type="entry name" value="Sc_DH/Rdtase_CS"/>
</dbReference>
<dbReference type="EMBL" id="JBBHJZ010000002">
    <property type="protein sequence ID" value="MEJ5977472.1"/>
    <property type="molecule type" value="Genomic_DNA"/>
</dbReference>
<dbReference type="Pfam" id="PF00106">
    <property type="entry name" value="adh_short"/>
    <property type="match status" value="1"/>
</dbReference>
<evidence type="ECO:0000256" key="2">
    <source>
        <dbReference type="ARBA" id="ARBA00023002"/>
    </source>
</evidence>
<comment type="similarity">
    <text evidence="1 3">Belongs to the short-chain dehydrogenases/reductases (SDR) family.</text>
</comment>
<dbReference type="PROSITE" id="PS00061">
    <property type="entry name" value="ADH_SHORT"/>
    <property type="match status" value="1"/>
</dbReference>
<dbReference type="SUPFAM" id="SSF51735">
    <property type="entry name" value="NAD(P)-binding Rossmann-fold domains"/>
    <property type="match status" value="1"/>
</dbReference>
<dbReference type="RefSeq" id="WP_339587410.1">
    <property type="nucleotide sequence ID" value="NZ_JBBHJZ010000002.1"/>
</dbReference>
<comment type="caution">
    <text evidence="5">The sequence shown here is derived from an EMBL/GenBank/DDBJ whole genome shotgun (WGS) entry which is preliminary data.</text>
</comment>
<reference evidence="5 6" key="1">
    <citation type="submission" date="2024-03" db="EMBL/GenBank/DDBJ databases">
        <authorList>
            <person name="Jo J.-H."/>
        </authorList>
    </citation>
    <scope>NUCLEOTIDE SEQUENCE [LARGE SCALE GENOMIC DNA]</scope>
    <source>
        <strain evidence="5 6">PS1R-30</strain>
    </source>
</reference>
<evidence type="ECO:0000256" key="3">
    <source>
        <dbReference type="RuleBase" id="RU000363"/>
    </source>
</evidence>
<evidence type="ECO:0000313" key="6">
    <source>
        <dbReference type="Proteomes" id="UP001361239"/>
    </source>
</evidence>
<dbReference type="PRINTS" id="PR00080">
    <property type="entry name" value="SDRFAMILY"/>
</dbReference>
<evidence type="ECO:0000256" key="1">
    <source>
        <dbReference type="ARBA" id="ARBA00006484"/>
    </source>
</evidence>
<evidence type="ECO:0000313" key="5">
    <source>
        <dbReference type="EMBL" id="MEJ5977472.1"/>
    </source>
</evidence>
<dbReference type="CDD" id="cd05233">
    <property type="entry name" value="SDR_c"/>
    <property type="match status" value="1"/>
</dbReference>
<name>A0ABU8RWT9_9SPHN</name>
<proteinExistence type="inferred from homology"/>
<organism evidence="5 6">
    <name type="scientific">Novosphingobium anseongense</name>
    <dbReference type="NCBI Taxonomy" id="3133436"/>
    <lineage>
        <taxon>Bacteria</taxon>
        <taxon>Pseudomonadati</taxon>
        <taxon>Pseudomonadota</taxon>
        <taxon>Alphaproteobacteria</taxon>
        <taxon>Sphingomonadales</taxon>
        <taxon>Sphingomonadaceae</taxon>
        <taxon>Novosphingobium</taxon>
    </lineage>
</organism>
<gene>
    <name evidence="5" type="ORF">WG901_12555</name>
</gene>
<sequence length="266" mass="26801">MDLSDVRHAFVTGGASGIGLGIAEALAARGAAVTLADIDAAALALATAGRERFRGVVLDVRDREGWVRAKAEAEAALGPVDVLVNNAGIGPDGAAIADLTPESFDRIIGINLTGVFNGVATFAADMRAAGRGHVVNVASVAGLFASAPGVSAYAVAKFGVVALSETLRSELAPHGVGVSVLCPGFVATNIIANTARLSGIASDYDGDTVPGTGMSPTEAGEIVARGIAANRLYILTHPEMWPMIEARHAAIAADFAAASAEQGAVF</sequence>
<dbReference type="Proteomes" id="UP001361239">
    <property type="component" value="Unassembled WGS sequence"/>
</dbReference>
<accession>A0ABU8RWT9</accession>
<dbReference type="PANTHER" id="PTHR44196:SF1">
    <property type="entry name" value="DEHYDROGENASE_REDUCTASE SDR FAMILY MEMBER 7B"/>
    <property type="match status" value="1"/>
</dbReference>
<dbReference type="PRINTS" id="PR00081">
    <property type="entry name" value="GDHRDH"/>
</dbReference>
<dbReference type="SMART" id="SM00822">
    <property type="entry name" value="PKS_KR"/>
    <property type="match status" value="1"/>
</dbReference>
<dbReference type="InterPro" id="IPR002347">
    <property type="entry name" value="SDR_fam"/>
</dbReference>
<dbReference type="Gene3D" id="3.40.50.720">
    <property type="entry name" value="NAD(P)-binding Rossmann-like Domain"/>
    <property type="match status" value="1"/>
</dbReference>
<keyword evidence="6" id="KW-1185">Reference proteome</keyword>